<reference evidence="6" key="1">
    <citation type="submission" date="2016-10" db="EMBL/GenBank/DDBJ databases">
        <authorList>
            <person name="Varghese N."/>
            <person name="Submissions S."/>
        </authorList>
    </citation>
    <scope>NUCLEOTIDE SEQUENCE [LARGE SCALE GENOMIC DNA]</scope>
    <source>
        <strain evidence="6">DSM 3669</strain>
    </source>
</reference>
<feature type="modified residue" description="4-aspartylphosphate" evidence="3">
    <location>
        <position position="55"/>
    </location>
</feature>
<protein>
    <recommendedName>
        <fullName evidence="1">Stage 0 sporulation protein A homolog</fullName>
    </recommendedName>
</protein>
<dbReference type="PANTHER" id="PTHR43367">
    <property type="match status" value="1"/>
</dbReference>
<accession>A0A1I6CNT8</accession>
<sequence>MKSLRVIVADDEILTRMDLKEMLAEQGHKVVGEANNGATALELVQKLRPDLAILDIKMDKMDGIKVAKLVTGQKICGVLLLTAYNEDELVKRALDAGVMAYLTKPVTERELEPAIRVAWARFQDIISLKSKKAELKETLNRDIRQAKLKNTNGAGFKK</sequence>
<dbReference type="InterPro" id="IPR008327">
    <property type="entry name" value="Sig_transdc_resp-reg_antiterm"/>
</dbReference>
<dbReference type="PIRSF" id="PIRSF036382">
    <property type="entry name" value="RR_antiterm"/>
    <property type="match status" value="1"/>
</dbReference>
<evidence type="ECO:0000313" key="6">
    <source>
        <dbReference type="Proteomes" id="UP000199584"/>
    </source>
</evidence>
<evidence type="ECO:0000313" key="5">
    <source>
        <dbReference type="EMBL" id="SFQ94832.1"/>
    </source>
</evidence>
<dbReference type="PROSITE" id="PS50110">
    <property type="entry name" value="RESPONSE_REGULATORY"/>
    <property type="match status" value="1"/>
</dbReference>
<evidence type="ECO:0000256" key="2">
    <source>
        <dbReference type="ARBA" id="ARBA00024867"/>
    </source>
</evidence>
<dbReference type="STRING" id="39060.SAMN05660706_10164"/>
<dbReference type="InterPro" id="IPR001789">
    <property type="entry name" value="Sig_transdc_resp-reg_receiver"/>
</dbReference>
<evidence type="ECO:0000256" key="1">
    <source>
        <dbReference type="ARBA" id="ARBA00018672"/>
    </source>
</evidence>
<dbReference type="Pfam" id="PF00072">
    <property type="entry name" value="Response_reg"/>
    <property type="match status" value="1"/>
</dbReference>
<evidence type="ECO:0000259" key="4">
    <source>
        <dbReference type="PROSITE" id="PS50110"/>
    </source>
</evidence>
<proteinExistence type="predicted"/>
<dbReference type="InterPro" id="IPR011006">
    <property type="entry name" value="CheY-like_superfamily"/>
</dbReference>
<dbReference type="PANTHER" id="PTHR43367:SF1">
    <property type="entry name" value="TWO-COMPONENT RESPONSE REGULATOR-LIKE APRR6-RELATED"/>
    <property type="match status" value="1"/>
</dbReference>
<dbReference type="Proteomes" id="UP000199584">
    <property type="component" value="Unassembled WGS sequence"/>
</dbReference>
<dbReference type="SUPFAM" id="SSF52172">
    <property type="entry name" value="CheY-like"/>
    <property type="match status" value="1"/>
</dbReference>
<dbReference type="OrthoDB" id="9808843at2"/>
<name>A0A1I6CNT8_9FIRM</name>
<dbReference type="RefSeq" id="WP_092481471.1">
    <property type="nucleotide sequence ID" value="NZ_FOYM01000001.1"/>
</dbReference>
<dbReference type="Gene3D" id="3.40.50.2300">
    <property type="match status" value="1"/>
</dbReference>
<comment type="function">
    <text evidence="2">May play the central regulatory role in sporulation. It may be an element of the effector pathway responsible for the activation of sporulation genes in response to nutritional stress. Spo0A may act in concert with spo0H (a sigma factor) to control the expression of some genes that are critical to the sporulation process.</text>
</comment>
<evidence type="ECO:0000256" key="3">
    <source>
        <dbReference type="PROSITE-ProRule" id="PRU00169"/>
    </source>
</evidence>
<dbReference type="EMBL" id="FOYM01000001">
    <property type="protein sequence ID" value="SFQ94832.1"/>
    <property type="molecule type" value="Genomic_DNA"/>
</dbReference>
<dbReference type="SMART" id="SM00448">
    <property type="entry name" value="REC"/>
    <property type="match status" value="1"/>
</dbReference>
<keyword evidence="3" id="KW-0597">Phosphoprotein</keyword>
<dbReference type="AlphaFoldDB" id="A0A1I6CNT8"/>
<organism evidence="5 6">
    <name type="scientific">Desulfoscipio geothermicus DSM 3669</name>
    <dbReference type="NCBI Taxonomy" id="1121426"/>
    <lineage>
        <taxon>Bacteria</taxon>
        <taxon>Bacillati</taxon>
        <taxon>Bacillota</taxon>
        <taxon>Clostridia</taxon>
        <taxon>Eubacteriales</taxon>
        <taxon>Desulfallaceae</taxon>
        <taxon>Desulfoscipio</taxon>
    </lineage>
</organism>
<dbReference type="GO" id="GO:0000160">
    <property type="term" value="P:phosphorelay signal transduction system"/>
    <property type="evidence" value="ECO:0007669"/>
    <property type="project" value="InterPro"/>
</dbReference>
<gene>
    <name evidence="5" type="ORF">SAMN05660706_10164</name>
</gene>
<keyword evidence="6" id="KW-1185">Reference proteome</keyword>
<feature type="domain" description="Response regulatory" evidence="4">
    <location>
        <begin position="5"/>
        <end position="119"/>
    </location>
</feature>